<keyword evidence="3" id="KW-0445">Lipid transport</keyword>
<dbReference type="Pfam" id="PF08700">
    <property type="entry name" value="VPS51_Exo84_N"/>
    <property type="match status" value="1"/>
</dbReference>
<protein>
    <recommendedName>
        <fullName evidence="2 3">Vacuolar protein sorting-associated protein 51 homolog</fullName>
    </recommendedName>
</protein>
<evidence type="ECO:0000313" key="5">
    <source>
        <dbReference type="EMBL" id="CAD6197745.1"/>
    </source>
</evidence>
<dbReference type="GO" id="GO:0016020">
    <property type="term" value="C:membrane"/>
    <property type="evidence" value="ECO:0007669"/>
    <property type="project" value="TreeGrafter"/>
</dbReference>
<evidence type="ECO:0000256" key="1">
    <source>
        <dbReference type="ARBA" id="ARBA00006080"/>
    </source>
</evidence>
<dbReference type="AlphaFoldDB" id="A0A8S1HRA3"/>
<name>A0A8S1HRA3_9PELO</name>
<evidence type="ECO:0000256" key="3">
    <source>
        <dbReference type="RuleBase" id="RU368010"/>
    </source>
</evidence>
<gene>
    <name evidence="5" type="ORF">CAUJ_LOCUS13654</name>
</gene>
<dbReference type="GO" id="GO:0042147">
    <property type="term" value="P:retrograde transport, endosome to Golgi"/>
    <property type="evidence" value="ECO:0007669"/>
    <property type="project" value="UniProtKB-UniRule"/>
</dbReference>
<evidence type="ECO:0000256" key="2">
    <source>
        <dbReference type="ARBA" id="ARBA00016122"/>
    </source>
</evidence>
<dbReference type="EMBL" id="CAJGYM010000103">
    <property type="protein sequence ID" value="CAD6197745.1"/>
    <property type="molecule type" value="Genomic_DNA"/>
</dbReference>
<keyword evidence="3" id="KW-0333">Golgi apparatus</keyword>
<dbReference type="GO" id="GO:0015031">
    <property type="term" value="P:protein transport"/>
    <property type="evidence" value="ECO:0007669"/>
    <property type="project" value="UniProtKB-UniRule"/>
</dbReference>
<proteinExistence type="inferred from homology"/>
<dbReference type="GO" id="GO:0005829">
    <property type="term" value="C:cytosol"/>
    <property type="evidence" value="ECO:0007669"/>
    <property type="project" value="GOC"/>
</dbReference>
<dbReference type="InterPro" id="IPR014812">
    <property type="entry name" value="Vps51"/>
</dbReference>
<dbReference type="OrthoDB" id="203678at2759"/>
<dbReference type="PANTHER" id="PTHR15954">
    <property type="entry name" value="VACUOLAR PROTEIN SORTING-ASSOCIATED PROTEIN 51 HOMOLOG"/>
    <property type="match status" value="1"/>
</dbReference>
<keyword evidence="4" id="KW-0175">Coiled coil</keyword>
<feature type="coiled-coil region" evidence="4">
    <location>
        <begin position="164"/>
        <end position="191"/>
    </location>
</feature>
<dbReference type="GO" id="GO:0007030">
    <property type="term" value="P:Golgi organization"/>
    <property type="evidence" value="ECO:0007669"/>
    <property type="project" value="UniProtKB-UniRule"/>
</dbReference>
<dbReference type="GO" id="GO:0000938">
    <property type="term" value="C:GARP complex"/>
    <property type="evidence" value="ECO:0007669"/>
    <property type="project" value="UniProtKB-UniRule"/>
</dbReference>
<dbReference type="GO" id="GO:0032456">
    <property type="term" value="P:endocytic recycling"/>
    <property type="evidence" value="ECO:0007669"/>
    <property type="project" value="TreeGrafter"/>
</dbReference>
<evidence type="ECO:0000256" key="4">
    <source>
        <dbReference type="SAM" id="Coils"/>
    </source>
</evidence>
<organism evidence="5 6">
    <name type="scientific">Caenorhabditis auriculariae</name>
    <dbReference type="NCBI Taxonomy" id="2777116"/>
    <lineage>
        <taxon>Eukaryota</taxon>
        <taxon>Metazoa</taxon>
        <taxon>Ecdysozoa</taxon>
        <taxon>Nematoda</taxon>
        <taxon>Chromadorea</taxon>
        <taxon>Rhabditida</taxon>
        <taxon>Rhabditina</taxon>
        <taxon>Rhabditomorpha</taxon>
        <taxon>Rhabditoidea</taxon>
        <taxon>Rhabditidae</taxon>
        <taxon>Peloderinae</taxon>
        <taxon>Caenorhabditis</taxon>
    </lineage>
</organism>
<dbReference type="GO" id="GO:0006869">
    <property type="term" value="P:lipid transport"/>
    <property type="evidence" value="ECO:0007669"/>
    <property type="project" value="UniProtKB-UniRule"/>
</dbReference>
<dbReference type="Proteomes" id="UP000835052">
    <property type="component" value="Unassembled WGS sequence"/>
</dbReference>
<reference evidence="5" key="1">
    <citation type="submission" date="2020-10" db="EMBL/GenBank/DDBJ databases">
        <authorList>
            <person name="Kikuchi T."/>
        </authorList>
    </citation>
    <scope>NUCLEOTIDE SEQUENCE</scope>
    <source>
        <strain evidence="5">NKZ352</strain>
    </source>
</reference>
<comment type="subunit">
    <text evidence="3">Component of the Golgi-associated retrograde protein (GARP) complex.</text>
</comment>
<dbReference type="GO" id="GO:0048193">
    <property type="term" value="P:Golgi vesicle transport"/>
    <property type="evidence" value="ECO:0007669"/>
    <property type="project" value="TreeGrafter"/>
</dbReference>
<evidence type="ECO:0000313" key="6">
    <source>
        <dbReference type="Proteomes" id="UP000835052"/>
    </source>
</evidence>
<keyword evidence="3" id="KW-0813">Transport</keyword>
<comment type="subcellular location">
    <subcellularLocation>
        <location evidence="3">Golgi apparatus</location>
        <location evidence="3">trans-Golgi network</location>
    </subcellularLocation>
</comment>
<comment type="caution">
    <text evidence="5">The sequence shown here is derived from an EMBL/GenBank/DDBJ whole genome shotgun (WGS) entry which is preliminary data.</text>
</comment>
<keyword evidence="6" id="KW-1185">Reference proteome</keyword>
<accession>A0A8S1HRA3</accession>
<keyword evidence="3" id="KW-0653">Protein transport</keyword>
<sequence>MGSYKPSVLDLTKADFDVDAYVARLLKEKSLDDLVKEEEEMVASVRRLDSDVHQIVYENYNKFLTATNTVRKIQDEFNQLDTEMESLSSSMKNISALIGDLGGVLGDKREDILQLGSSYKVVKSLKHIFDLPSVLQSHHDERNYGEVIRLYKLASASLSQFSDVETVKRVLERSERVYKTTEEQLMEQLKNPASSTESVTNAVDLLMNIGRNRDEVHKVLLNCSQQSLQSDLRELDVNHADVLDLVDKGCGSFIPNLTLIATTHDRLFPDKQDQMLAMIKIELDAFHSLVSRVFLSSNDAKDCSIVVRALDRYYRKISTCRHVVSGLEFSKPTIDLINEVSIHEIDLSLTRIQEELRNVLNESRQALNNDSKDLAALASKIEHTFAFQVKTALANLLLFTASDVTFSALPPELFHLSFAQNAHERLLVQAFDKLLQLADDYADAKGDLRFVSPNLLLVFAFALQHLSNKSAVYLLNLCREQFALAAASDKLTSATKVTTDLKLRAQKLVRGYAERNGHEIGEHLSKGCEVLYQPSTSPSSVRSAVRRAVEESLACDQELTQLLGGESKVKETKTSRRLGAGGLEAARDSLWCERIDFHQQIHFNKASIMSAIVKVLLKIFTETIRLQTYSKFGIEQIQVDCYYLQRGLASLVADEVVVNSMVDQALSSALKRCVDPVLVHPSRLAQLCEQLPVQLGQQRTSSSLGY</sequence>
<dbReference type="PANTHER" id="PTHR15954:SF4">
    <property type="entry name" value="VACUOLAR PROTEIN SORTING-ASSOCIATED PROTEIN 51 HOMOLOG"/>
    <property type="match status" value="1"/>
</dbReference>
<dbReference type="GO" id="GO:1990745">
    <property type="term" value="C:EARP complex"/>
    <property type="evidence" value="ECO:0007669"/>
    <property type="project" value="TreeGrafter"/>
</dbReference>
<dbReference type="GO" id="GO:0007041">
    <property type="term" value="P:lysosomal transport"/>
    <property type="evidence" value="ECO:0007669"/>
    <property type="project" value="TreeGrafter"/>
</dbReference>
<comment type="function">
    <text evidence="3">Acts as component of the GARP complex that is involved in retrograde transport from early and late endosomes to the trans-Golgi network (TGN).</text>
</comment>
<comment type="similarity">
    <text evidence="1 3">Belongs to the VPS51 family.</text>
</comment>